<reference evidence="2 3" key="1">
    <citation type="submission" date="2018-03" db="EMBL/GenBank/DDBJ databases">
        <title>Cross-interface Injection: A General Nanoliter Liquid Handling Method Applied to Single Cells Genome Amplification Automated Nanoliter Liquid Handling Applied to Single Cell Multiple Displacement Amplification.</title>
        <authorList>
            <person name="Yun J."/>
            <person name="Xu P."/>
            <person name="Xu J."/>
            <person name="Dai X."/>
            <person name="Wang Y."/>
            <person name="Zheng X."/>
            <person name="Cao C."/>
            <person name="Yi Q."/>
            <person name="Zhu Y."/>
            <person name="Wang L."/>
            <person name="Dong Z."/>
            <person name="Huang Y."/>
            <person name="Huang L."/>
            <person name="Du W."/>
        </authorList>
    </citation>
    <scope>NUCLEOTIDE SEQUENCE [LARGE SCALE GENOMIC DNA]</scope>
    <source>
        <strain evidence="2 3">Z-D1-2</strain>
    </source>
</reference>
<dbReference type="PANTHER" id="PTHR35585">
    <property type="entry name" value="HHE DOMAIN PROTEIN (AFU_ORTHOLOGUE AFUA_4G00730)"/>
    <property type="match status" value="1"/>
</dbReference>
<evidence type="ECO:0000313" key="3">
    <source>
        <dbReference type="Proteomes" id="UP000240608"/>
    </source>
</evidence>
<organism evidence="2 3">
    <name type="scientific">Marivirga lumbricoides</name>
    <dbReference type="NCBI Taxonomy" id="1046115"/>
    <lineage>
        <taxon>Bacteria</taxon>
        <taxon>Pseudomonadati</taxon>
        <taxon>Bacteroidota</taxon>
        <taxon>Cytophagia</taxon>
        <taxon>Cytophagales</taxon>
        <taxon>Marivirgaceae</taxon>
        <taxon>Marivirga</taxon>
    </lineage>
</organism>
<comment type="caution">
    <text evidence="2">The sequence shown here is derived from an EMBL/GenBank/DDBJ whole genome shotgun (WGS) entry which is preliminary data.</text>
</comment>
<dbReference type="EMBL" id="PYVU01000048">
    <property type="protein sequence ID" value="PTB96496.1"/>
    <property type="molecule type" value="Genomic_DNA"/>
</dbReference>
<dbReference type="PANTHER" id="PTHR35585:SF1">
    <property type="entry name" value="HHE DOMAIN PROTEIN (AFU_ORTHOLOGUE AFUA_4G00730)"/>
    <property type="match status" value="1"/>
</dbReference>
<gene>
    <name evidence="2" type="ORF">C9994_07035</name>
</gene>
<dbReference type="CDD" id="cd12108">
    <property type="entry name" value="Hr-like"/>
    <property type="match status" value="1"/>
</dbReference>
<name>A0A2T4DRV5_9BACT</name>
<evidence type="ECO:0000259" key="1">
    <source>
        <dbReference type="Pfam" id="PF01814"/>
    </source>
</evidence>
<proteinExistence type="predicted"/>
<dbReference type="Gene3D" id="1.20.120.520">
    <property type="entry name" value="nmb1532 protein domain like"/>
    <property type="match status" value="1"/>
</dbReference>
<feature type="domain" description="Hemerythrin-like" evidence="1">
    <location>
        <begin position="2"/>
        <end position="119"/>
    </location>
</feature>
<dbReference type="Proteomes" id="UP000240608">
    <property type="component" value="Unassembled WGS sequence"/>
</dbReference>
<accession>A0A2T4DRV5</accession>
<evidence type="ECO:0000313" key="2">
    <source>
        <dbReference type="EMBL" id="PTB96496.1"/>
    </source>
</evidence>
<dbReference type="AlphaFoldDB" id="A0A2T4DRV5"/>
<dbReference type="Pfam" id="PF01814">
    <property type="entry name" value="Hemerythrin"/>
    <property type="match status" value="1"/>
</dbReference>
<protein>
    <submittedName>
        <fullName evidence="2">Hemerythrin</fullName>
    </submittedName>
</protein>
<dbReference type="InterPro" id="IPR012312">
    <property type="entry name" value="Hemerythrin-like"/>
</dbReference>
<sequence length="144" mass="16772">MTIFEALKADHETQRTLATQLTNTSGDTARRKAVFDQLKNELAVHADAEERFFYKPLISNDMSQDLSRHGIAEHHEMDELVEDLEETDMSSPGWLVTAKKLEEKIFHHLEDEEQQFFQIAGKIFNNNQKEDLSTKYLAYVKENR</sequence>